<dbReference type="AlphaFoldDB" id="A0A834XKA1"/>
<accession>A0A834XKA1</accession>
<reference evidence="1" key="1">
    <citation type="submission" date="2020-09" db="EMBL/GenBank/DDBJ databases">
        <title>Genome-Enabled Discovery of Anthraquinone Biosynthesis in Senna tora.</title>
        <authorList>
            <person name="Kang S.-H."/>
            <person name="Pandey R.P."/>
            <person name="Lee C.-M."/>
            <person name="Sim J.-S."/>
            <person name="Jeong J.-T."/>
            <person name="Choi B.-S."/>
            <person name="Jung M."/>
            <person name="Ginzburg D."/>
            <person name="Zhao K."/>
            <person name="Won S.Y."/>
            <person name="Oh T.-J."/>
            <person name="Yu Y."/>
            <person name="Kim N.-H."/>
            <person name="Lee O.R."/>
            <person name="Lee T.-H."/>
            <person name="Bashyal P."/>
            <person name="Kim T.-S."/>
            <person name="Lee W.-H."/>
            <person name="Kawkins C."/>
            <person name="Kim C.-K."/>
            <person name="Kim J.S."/>
            <person name="Ahn B.O."/>
            <person name="Rhee S.Y."/>
            <person name="Sohng J.K."/>
        </authorList>
    </citation>
    <scope>NUCLEOTIDE SEQUENCE</scope>
    <source>
        <tissue evidence="1">Leaf</tissue>
    </source>
</reference>
<dbReference type="GO" id="GO:0016853">
    <property type="term" value="F:isomerase activity"/>
    <property type="evidence" value="ECO:0007669"/>
    <property type="project" value="UniProtKB-KW"/>
</dbReference>
<evidence type="ECO:0000313" key="1">
    <source>
        <dbReference type="EMBL" id="KAF7845332.1"/>
    </source>
</evidence>
<dbReference type="EMBL" id="JAAIUW010000001">
    <property type="protein sequence ID" value="KAF7845332.1"/>
    <property type="molecule type" value="Genomic_DNA"/>
</dbReference>
<protein>
    <submittedName>
        <fullName evidence="1">Peptidyl-prolyl cis-trans isomerase FKBP53</fullName>
    </submittedName>
</protein>
<dbReference type="OrthoDB" id="201750at2759"/>
<proteinExistence type="predicted"/>
<gene>
    <name evidence="1" type="ORF">G2W53_002237</name>
</gene>
<comment type="caution">
    <text evidence="1">The sequence shown here is derived from an EMBL/GenBank/DDBJ whole genome shotgun (WGS) entry which is preliminary data.</text>
</comment>
<name>A0A834XKA1_9FABA</name>
<evidence type="ECO:0000313" key="2">
    <source>
        <dbReference type="Proteomes" id="UP000634136"/>
    </source>
</evidence>
<sequence length="158" mass="18645">MEESTPMMWTLWRNLSPRIVSMKILCFLAPSRVASWPLCARRKGKNDIREGNGFKYERDKMKKYVAINNWNLEFYVRMLSDREILDFFRKFTKSTSKDLQFVFDDLSTSDTSSVGVVWHLDMETDLILLIADMDETVFNLQLSLGMQLWYVGFPSFQL</sequence>
<organism evidence="1 2">
    <name type="scientific">Senna tora</name>
    <dbReference type="NCBI Taxonomy" id="362788"/>
    <lineage>
        <taxon>Eukaryota</taxon>
        <taxon>Viridiplantae</taxon>
        <taxon>Streptophyta</taxon>
        <taxon>Embryophyta</taxon>
        <taxon>Tracheophyta</taxon>
        <taxon>Spermatophyta</taxon>
        <taxon>Magnoliopsida</taxon>
        <taxon>eudicotyledons</taxon>
        <taxon>Gunneridae</taxon>
        <taxon>Pentapetalae</taxon>
        <taxon>rosids</taxon>
        <taxon>fabids</taxon>
        <taxon>Fabales</taxon>
        <taxon>Fabaceae</taxon>
        <taxon>Caesalpinioideae</taxon>
        <taxon>Cassia clade</taxon>
        <taxon>Senna</taxon>
    </lineage>
</organism>
<dbReference type="Proteomes" id="UP000634136">
    <property type="component" value="Unassembled WGS sequence"/>
</dbReference>
<keyword evidence="2" id="KW-1185">Reference proteome</keyword>
<keyword evidence="1" id="KW-0413">Isomerase</keyword>